<dbReference type="Pfam" id="PF19081">
    <property type="entry name" value="Ig_7"/>
    <property type="match status" value="4"/>
</dbReference>
<feature type="chain" id="PRO_5015752193" description="Ig-like domain-containing protein" evidence="1">
    <location>
        <begin position="21"/>
        <end position="1102"/>
    </location>
</feature>
<dbReference type="NCBIfam" id="TIGR04131">
    <property type="entry name" value="Bac_Flav_CTERM"/>
    <property type="match status" value="1"/>
</dbReference>
<dbReference type="EMBL" id="CP028811">
    <property type="protein sequence ID" value="AWA29897.1"/>
    <property type="molecule type" value="Genomic_DNA"/>
</dbReference>
<gene>
    <name evidence="3" type="ORF">HYN48_07290</name>
</gene>
<evidence type="ECO:0000313" key="4">
    <source>
        <dbReference type="Proteomes" id="UP000244193"/>
    </source>
</evidence>
<keyword evidence="1" id="KW-0732">Signal</keyword>
<dbReference type="AlphaFoldDB" id="A0A2S0RD81"/>
<dbReference type="Proteomes" id="UP000244193">
    <property type="component" value="Chromosome"/>
</dbReference>
<dbReference type="InterPro" id="IPR044023">
    <property type="entry name" value="Ig_7"/>
</dbReference>
<dbReference type="InterPro" id="IPR026341">
    <property type="entry name" value="T9SS_type_B"/>
</dbReference>
<reference evidence="3 4" key="1">
    <citation type="submission" date="2018-04" db="EMBL/GenBank/DDBJ databases">
        <title>Genome sequencing of Flavobacterium sp. HYN0048.</title>
        <authorList>
            <person name="Yi H."/>
            <person name="Baek C."/>
        </authorList>
    </citation>
    <scope>NUCLEOTIDE SEQUENCE [LARGE SCALE GENOMIC DNA]</scope>
    <source>
        <strain evidence="3 4">HYN0048</strain>
    </source>
</reference>
<feature type="domain" description="Ig-like" evidence="2">
    <location>
        <begin position="553"/>
        <end position="625"/>
    </location>
</feature>
<proteinExistence type="predicted"/>
<accession>A0A2S0RD81</accession>
<feature type="signal peptide" evidence="1">
    <location>
        <begin position="1"/>
        <end position="20"/>
    </location>
</feature>
<sequence length="1102" mass="121316">MKQVYFLFSCLLAFPFSSGAQNFAWVREVRGNQYEYDDFIIGQAVDDDQNSYILGDTESYTFDMDPTPDGVDIIDNFNIQNLGATYLLKLDADGNYLWGHMFGDYRRGDHAIDIKIGTDGNIYAMLTIQHHHPTQNVINGFFEIYKISPDGTILSTVSIPRNYGNNNNISADSFDLDSQNNMFISGYFTNNITLSASNPDLNLSITGIGNYVMKLDPAGNFIWTKQIDVHHNDYSMLQVRPDDNINLILPKSSNYILYNIDGATKATLWEKEFDHHEPLAYKVSDNGIVILGDKTYYTTTDIDVDLSANNAIVSGRCQFMLFMDLDGNFVEVKRFGIVNNTDGFSFSAINVDAAGRYTFGGWYHGTMDFDASANTNVLNSGYFGDAFLLKYDENRNFQSVIKFGQELPLQTPYNICDKFRIRKIAVVDDENYLVGEYNRVCDFDPSPTSYTSLDSLNPATYNYNGFIQKLGPCNPAMPAASPTQQFCNSQNATISNLTPYSQTTHWYDAPTAITPLTGTTLLVDGHVYYVSRQIGSCPESPRMAVTVSILPTPAPPVAVDQTFCESESAKISDLVATGQNLKWYQTATSTAALSATTPLQNNTIYFVSQFIGCESPRTSVQVTINSTPEPVAASPQSFCMQDAATISNLGVAGQNIRWYDSVTGGNIISGNPLIQDGVTYYASQEINNCESLRVAVTVHVYATSVPVATSPQSFCSVQNPVLSDLAVTGSGIQWYLSASGGTALPASTSLTNGSIYYASQTLNNCESIGRIPIAVALITTLNANDYHNFICDDLNDGTEVIDLSDYNQQLLSDISNATFTYYHSQAGAELLSTSDQINTPSQYPLSLGVNDIYVRITSANGCSQVVQLSLTVVAMPVIQLPDIVPICENTEITIDAGPGFNSYMWSGGETTRTIRVSDTGPFTVSVATVHGSVVCSDTKSFSVVKSDVAVINDVTVQDWSDDENTITVLAAGSGDYEYSIDGTGFQDQNVFDGVPSGIYTVYVRDKNGCGVVSQDIVLLMYPRFFTPNGDGYNDYWQVKFSVLEPLLNVRIFDRYGKLIHQMPYNGHWDGKYNGAELPADDYWFVVTRSNGKVERGHFSLKR</sequence>
<feature type="domain" description="Ig-like" evidence="2">
    <location>
        <begin position="630"/>
        <end position="700"/>
    </location>
</feature>
<feature type="domain" description="Ig-like" evidence="2">
    <location>
        <begin position="475"/>
        <end position="551"/>
    </location>
</feature>
<dbReference type="OrthoDB" id="1652165at2"/>
<name>A0A2S0RD81_9FLAO</name>
<feature type="domain" description="Ig-like" evidence="2">
    <location>
        <begin position="705"/>
        <end position="775"/>
    </location>
</feature>
<dbReference type="RefSeq" id="WP_108370481.1">
    <property type="nucleotide sequence ID" value="NZ_CP028811.1"/>
</dbReference>
<evidence type="ECO:0000256" key="1">
    <source>
        <dbReference type="SAM" id="SignalP"/>
    </source>
</evidence>
<dbReference type="KEGG" id="fmg:HYN48_07290"/>
<protein>
    <recommendedName>
        <fullName evidence="2">Ig-like domain-containing protein</fullName>
    </recommendedName>
</protein>
<evidence type="ECO:0000259" key="2">
    <source>
        <dbReference type="Pfam" id="PF19081"/>
    </source>
</evidence>
<dbReference type="Pfam" id="PF13585">
    <property type="entry name" value="CHU_C"/>
    <property type="match status" value="1"/>
</dbReference>
<organism evidence="3 4">
    <name type="scientific">Flavobacterium magnum</name>
    <dbReference type="NCBI Taxonomy" id="2162713"/>
    <lineage>
        <taxon>Bacteria</taxon>
        <taxon>Pseudomonadati</taxon>
        <taxon>Bacteroidota</taxon>
        <taxon>Flavobacteriia</taxon>
        <taxon>Flavobacteriales</taxon>
        <taxon>Flavobacteriaceae</taxon>
        <taxon>Flavobacterium</taxon>
    </lineage>
</organism>
<evidence type="ECO:0000313" key="3">
    <source>
        <dbReference type="EMBL" id="AWA29897.1"/>
    </source>
</evidence>
<keyword evidence="4" id="KW-1185">Reference proteome</keyword>